<dbReference type="InterPro" id="IPR036388">
    <property type="entry name" value="WH-like_DNA-bd_sf"/>
</dbReference>
<dbReference type="EMBL" id="CALNXK010000007">
    <property type="protein sequence ID" value="CAH3039522.1"/>
    <property type="molecule type" value="Genomic_DNA"/>
</dbReference>
<evidence type="ECO:0000259" key="9">
    <source>
        <dbReference type="Pfam" id="PF08100"/>
    </source>
</evidence>
<evidence type="ECO:0000313" key="10">
    <source>
        <dbReference type="EMBL" id="CAH3039522.1"/>
    </source>
</evidence>
<evidence type="ECO:0000256" key="2">
    <source>
        <dbReference type="ARBA" id="ARBA00022679"/>
    </source>
</evidence>
<dbReference type="PANTHER" id="PTHR43712">
    <property type="entry name" value="PUTATIVE (AFU_ORTHOLOGUE AFUA_4G14580)-RELATED"/>
    <property type="match status" value="1"/>
</dbReference>
<dbReference type="PROSITE" id="PS51683">
    <property type="entry name" value="SAM_OMT_II"/>
    <property type="match status" value="1"/>
</dbReference>
<evidence type="ECO:0000256" key="4">
    <source>
        <dbReference type="ARBA" id="ARBA00037645"/>
    </source>
</evidence>
<dbReference type="Pfam" id="PF08100">
    <property type="entry name" value="Dimerisation"/>
    <property type="match status" value="1"/>
</dbReference>
<dbReference type="SUPFAM" id="SSF46785">
    <property type="entry name" value="Winged helix' DNA-binding domain"/>
    <property type="match status" value="1"/>
</dbReference>
<feature type="domain" description="O-methyltransferase dimerisation" evidence="9">
    <location>
        <begin position="16"/>
        <end position="98"/>
    </location>
</feature>
<evidence type="ECO:0000313" key="11">
    <source>
        <dbReference type="Proteomes" id="UP001159405"/>
    </source>
</evidence>
<dbReference type="InterPro" id="IPR036390">
    <property type="entry name" value="WH_DNA-bd_sf"/>
</dbReference>
<evidence type="ECO:0000256" key="7">
    <source>
        <dbReference type="ARBA" id="ARBA00043054"/>
    </source>
</evidence>
<dbReference type="InterPro" id="IPR001077">
    <property type="entry name" value="COMT_C"/>
</dbReference>
<proteinExistence type="predicted"/>
<dbReference type="InterPro" id="IPR012967">
    <property type="entry name" value="COMT_dimerisation"/>
</dbReference>
<organism evidence="10 11">
    <name type="scientific">Porites lobata</name>
    <dbReference type="NCBI Taxonomy" id="104759"/>
    <lineage>
        <taxon>Eukaryota</taxon>
        <taxon>Metazoa</taxon>
        <taxon>Cnidaria</taxon>
        <taxon>Anthozoa</taxon>
        <taxon>Hexacorallia</taxon>
        <taxon>Scleractinia</taxon>
        <taxon>Fungiina</taxon>
        <taxon>Poritidae</taxon>
        <taxon>Porites</taxon>
    </lineage>
</organism>
<dbReference type="SUPFAM" id="SSF53335">
    <property type="entry name" value="S-adenosyl-L-methionine-dependent methyltransferases"/>
    <property type="match status" value="1"/>
</dbReference>
<dbReference type="Gene3D" id="1.10.10.10">
    <property type="entry name" value="Winged helix-like DNA-binding domain superfamily/Winged helix DNA-binding domain"/>
    <property type="match status" value="1"/>
</dbReference>
<dbReference type="Proteomes" id="UP001159405">
    <property type="component" value="Unassembled WGS sequence"/>
</dbReference>
<keyword evidence="2" id="KW-0808">Transferase</keyword>
<keyword evidence="1" id="KW-0489">Methyltransferase</keyword>
<dbReference type="PIRSF" id="PIRSF005739">
    <property type="entry name" value="O-mtase"/>
    <property type="match status" value="1"/>
</dbReference>
<evidence type="ECO:0000259" key="8">
    <source>
        <dbReference type="Pfam" id="PF00891"/>
    </source>
</evidence>
<protein>
    <recommendedName>
        <fullName evidence="6">Acetylserotonin O-methyltransferase</fullName>
        <ecNumber evidence="5">2.1.1.4</ecNumber>
    </recommendedName>
    <alternativeName>
        <fullName evidence="7">Hydroxyindole O-methyltransferase</fullName>
    </alternativeName>
</protein>
<comment type="function">
    <text evidence="4">Catalyzes the transfer of a methyl group onto N-acetylserotonin, producing melatonin (N-acetyl-5-methoxytryptamine).</text>
</comment>
<dbReference type="InterPro" id="IPR029063">
    <property type="entry name" value="SAM-dependent_MTases_sf"/>
</dbReference>
<comment type="caution">
    <text evidence="10">The sequence shown here is derived from an EMBL/GenBank/DDBJ whole genome shotgun (WGS) entry which is preliminary data.</text>
</comment>
<gene>
    <name evidence="10" type="ORF">PLOB_00042739</name>
</gene>
<evidence type="ECO:0000256" key="6">
    <source>
        <dbReference type="ARBA" id="ARBA00040730"/>
    </source>
</evidence>
<dbReference type="PANTHER" id="PTHR43712:SF2">
    <property type="entry name" value="O-METHYLTRANSFERASE CICE"/>
    <property type="match status" value="1"/>
</dbReference>
<keyword evidence="11" id="KW-1185">Reference proteome</keyword>
<dbReference type="EC" id="2.1.1.4" evidence="5"/>
<evidence type="ECO:0000256" key="3">
    <source>
        <dbReference type="ARBA" id="ARBA00022691"/>
    </source>
</evidence>
<reference evidence="10 11" key="1">
    <citation type="submission" date="2022-05" db="EMBL/GenBank/DDBJ databases">
        <authorList>
            <consortium name="Genoscope - CEA"/>
            <person name="William W."/>
        </authorList>
    </citation>
    <scope>NUCLEOTIDE SEQUENCE [LARGE SCALE GENOMIC DNA]</scope>
</reference>
<dbReference type="Gene3D" id="3.40.50.150">
    <property type="entry name" value="Vaccinia Virus protein VP39"/>
    <property type="match status" value="1"/>
</dbReference>
<name>A0ABN8N401_9CNID</name>
<sequence>MALNKIPPPIPDKLQNLIFAFRESQALFAAYELGIFDLLHDSKTLLSAEDIAAKINADSDATARLMDTLVALELLEKTQEYATSWLYSNTKIASQFLTKSSPDSVGGYITHSTKLVYPLFGNLQSAVREGSTQWMNTFGMSSEDMWKSSYHNEEARLRFLGAMHSTSRHTCHAVATAFDLSNFHSCCDLGGGTGAMAYTLCQYYPNMKITVCDLQSVVESAHHFQPTPEECLNQANVSYVVGDFFQTDLPKAELYVLQRILHDWSADKIDSILTNVFTCLPSGGGLLIAEMFLSDDKRGPKRTLLQSLNMPVLTSGKERTAAEYKEILKKHGFEDIQTKKLQDSAGLDATLCRKP</sequence>
<dbReference type="Pfam" id="PF00891">
    <property type="entry name" value="Methyltransf_2"/>
    <property type="match status" value="1"/>
</dbReference>
<accession>A0ABN8N401</accession>
<dbReference type="InterPro" id="IPR016461">
    <property type="entry name" value="COMT-like"/>
</dbReference>
<evidence type="ECO:0000256" key="1">
    <source>
        <dbReference type="ARBA" id="ARBA00022603"/>
    </source>
</evidence>
<evidence type="ECO:0000256" key="5">
    <source>
        <dbReference type="ARBA" id="ARBA00039116"/>
    </source>
</evidence>
<keyword evidence="3" id="KW-0949">S-adenosyl-L-methionine</keyword>
<feature type="domain" description="O-methyltransferase C-terminal" evidence="8">
    <location>
        <begin position="120"/>
        <end position="334"/>
    </location>
</feature>